<feature type="transmembrane region" description="Helical" evidence="11">
    <location>
        <begin position="50"/>
        <end position="69"/>
    </location>
</feature>
<dbReference type="Proteomes" id="UP000317036">
    <property type="component" value="Unassembled WGS sequence"/>
</dbReference>
<dbReference type="InterPro" id="IPR051811">
    <property type="entry name" value="Cytochrome_c550/c551-like"/>
</dbReference>
<dbReference type="PROSITE" id="PS51003">
    <property type="entry name" value="CYTB_CTER"/>
    <property type="match status" value="1"/>
</dbReference>
<dbReference type="GO" id="GO:0009055">
    <property type="term" value="F:electron transfer activity"/>
    <property type="evidence" value="ECO:0007669"/>
    <property type="project" value="InterPro"/>
</dbReference>
<dbReference type="InterPro" id="IPR027387">
    <property type="entry name" value="Cytb/b6-like_sf"/>
</dbReference>
<evidence type="ECO:0000256" key="6">
    <source>
        <dbReference type="ARBA" id="ARBA00022982"/>
    </source>
</evidence>
<keyword evidence="7 11" id="KW-1133">Transmembrane helix</keyword>
<evidence type="ECO:0000256" key="9">
    <source>
        <dbReference type="ARBA" id="ARBA00023136"/>
    </source>
</evidence>
<dbReference type="EMBL" id="VNJI01000002">
    <property type="protein sequence ID" value="TVY11637.1"/>
    <property type="molecule type" value="Genomic_DNA"/>
</dbReference>
<keyword evidence="15" id="KW-1185">Reference proteome</keyword>
<evidence type="ECO:0000259" key="13">
    <source>
        <dbReference type="PROSITE" id="PS51007"/>
    </source>
</evidence>
<accession>A0A559KHM2</accession>
<dbReference type="PANTHER" id="PTHR37823">
    <property type="entry name" value="CYTOCHROME C-553-LIKE"/>
    <property type="match status" value="1"/>
</dbReference>
<dbReference type="RefSeq" id="WP_144842925.1">
    <property type="nucleotide sequence ID" value="NZ_VNJI01000002.1"/>
</dbReference>
<sequence>MAHGHKSDEKIVFVGDSRVRAKSSRMIPQDFSAYPGKSEVFIPNFLLKEWMVGVVVMVGVLTLVMSEAAPLGYPADPTNTQFIPMPDWYFLFMYQLLKYPYTSNHFVVMGTLAVPAILFGGLMMAPFLDTGKERRFYKRPIASSLMFLSLIACAYLTVTSWHHYELELKEKNIIPEHIKREEELHAAKGAGGEGGGTAKPGGAAQAAAIVAPDDPGAEIFKKATCVSCHGGELKGMPSSGIPALRGIGDKKDKAAIMNVIQKGQGNMSPQYDDNIKKGLTAADMDKLADWLSRQKKQ</sequence>
<comment type="caution">
    <text evidence="14">The sequence shown here is derived from an EMBL/GenBank/DDBJ whole genome shotgun (WGS) entry which is preliminary data.</text>
</comment>
<dbReference type="GO" id="GO:0016020">
    <property type="term" value="C:membrane"/>
    <property type="evidence" value="ECO:0007669"/>
    <property type="project" value="UniProtKB-SubCell"/>
</dbReference>
<dbReference type="Pfam" id="PF00032">
    <property type="entry name" value="Cytochrom_B_C"/>
    <property type="match status" value="1"/>
</dbReference>
<dbReference type="GO" id="GO:0020037">
    <property type="term" value="F:heme binding"/>
    <property type="evidence" value="ECO:0007669"/>
    <property type="project" value="InterPro"/>
</dbReference>
<dbReference type="InterPro" id="IPR036150">
    <property type="entry name" value="Cyt_b/b6_C_sf"/>
</dbReference>
<keyword evidence="9 11" id="KW-0472">Membrane</keyword>
<evidence type="ECO:0000259" key="12">
    <source>
        <dbReference type="PROSITE" id="PS51003"/>
    </source>
</evidence>
<reference evidence="14 15" key="1">
    <citation type="submission" date="2019-07" db="EMBL/GenBank/DDBJ databases">
        <authorList>
            <person name="Kim J."/>
        </authorList>
    </citation>
    <scope>NUCLEOTIDE SEQUENCE [LARGE SCALE GENOMIC DNA]</scope>
    <source>
        <strain evidence="14 15">JC52</strain>
    </source>
</reference>
<dbReference type="SUPFAM" id="SSF46626">
    <property type="entry name" value="Cytochrome c"/>
    <property type="match status" value="1"/>
</dbReference>
<dbReference type="GO" id="GO:0016491">
    <property type="term" value="F:oxidoreductase activity"/>
    <property type="evidence" value="ECO:0007669"/>
    <property type="project" value="InterPro"/>
</dbReference>
<dbReference type="AlphaFoldDB" id="A0A559KHM2"/>
<keyword evidence="6" id="KW-0249">Electron transport</keyword>
<comment type="subcellular location">
    <subcellularLocation>
        <location evidence="1">Membrane</location>
        <topology evidence="1">Multi-pass membrane protein</topology>
    </subcellularLocation>
</comment>
<feature type="transmembrane region" description="Helical" evidence="11">
    <location>
        <begin position="106"/>
        <end position="128"/>
    </location>
</feature>
<dbReference type="InterPro" id="IPR009056">
    <property type="entry name" value="Cyt_c-like_dom"/>
</dbReference>
<evidence type="ECO:0000256" key="7">
    <source>
        <dbReference type="ARBA" id="ARBA00022989"/>
    </source>
</evidence>
<proteinExistence type="predicted"/>
<keyword evidence="2" id="KW-0813">Transport</keyword>
<dbReference type="Gene3D" id="1.20.810.10">
    <property type="entry name" value="Cytochrome Bc1 Complex, Chain C"/>
    <property type="match status" value="1"/>
</dbReference>
<dbReference type="InterPro" id="IPR036909">
    <property type="entry name" value="Cyt_c-like_dom_sf"/>
</dbReference>
<keyword evidence="5 10" id="KW-0479">Metal-binding</keyword>
<feature type="domain" description="Cytochrome c" evidence="13">
    <location>
        <begin position="211"/>
        <end position="295"/>
    </location>
</feature>
<dbReference type="GO" id="GO:0046872">
    <property type="term" value="F:metal ion binding"/>
    <property type="evidence" value="ECO:0007669"/>
    <property type="project" value="UniProtKB-KW"/>
</dbReference>
<evidence type="ECO:0000256" key="10">
    <source>
        <dbReference type="PROSITE-ProRule" id="PRU00433"/>
    </source>
</evidence>
<dbReference type="PROSITE" id="PS51007">
    <property type="entry name" value="CYTC"/>
    <property type="match status" value="1"/>
</dbReference>
<protein>
    <submittedName>
        <fullName evidence="14">C-type cytochrome</fullName>
    </submittedName>
</protein>
<evidence type="ECO:0000256" key="8">
    <source>
        <dbReference type="ARBA" id="ARBA00023004"/>
    </source>
</evidence>
<organism evidence="14 15">
    <name type="scientific">Paenibacillus cremeus</name>
    <dbReference type="NCBI Taxonomy" id="2163881"/>
    <lineage>
        <taxon>Bacteria</taxon>
        <taxon>Bacillati</taxon>
        <taxon>Bacillota</taxon>
        <taxon>Bacilli</taxon>
        <taxon>Bacillales</taxon>
        <taxon>Paenibacillaceae</taxon>
        <taxon>Paenibacillus</taxon>
    </lineage>
</organism>
<evidence type="ECO:0000256" key="3">
    <source>
        <dbReference type="ARBA" id="ARBA00022617"/>
    </source>
</evidence>
<keyword evidence="4 11" id="KW-0812">Transmembrane</keyword>
<evidence type="ECO:0000313" key="14">
    <source>
        <dbReference type="EMBL" id="TVY11637.1"/>
    </source>
</evidence>
<feature type="transmembrane region" description="Helical" evidence="11">
    <location>
        <begin position="140"/>
        <end position="164"/>
    </location>
</feature>
<dbReference type="SUPFAM" id="SSF81648">
    <property type="entry name" value="a domain/subunit of cytochrome bc1 complex (Ubiquinol-cytochrome c reductase)"/>
    <property type="match status" value="1"/>
</dbReference>
<dbReference type="Gene3D" id="1.10.760.10">
    <property type="entry name" value="Cytochrome c-like domain"/>
    <property type="match status" value="1"/>
</dbReference>
<evidence type="ECO:0000256" key="4">
    <source>
        <dbReference type="ARBA" id="ARBA00022692"/>
    </source>
</evidence>
<keyword evidence="8 10" id="KW-0408">Iron</keyword>
<keyword evidence="3 10" id="KW-0349">Heme</keyword>
<gene>
    <name evidence="14" type="ORF">FPZ49_02740</name>
</gene>
<dbReference type="InterPro" id="IPR005798">
    <property type="entry name" value="Cyt_b/b6_C"/>
</dbReference>
<dbReference type="OrthoDB" id="2380469at2"/>
<feature type="domain" description="Cytochrome b/b6 C-terminal region profile" evidence="12">
    <location>
        <begin position="31"/>
        <end position="157"/>
    </location>
</feature>
<name>A0A559KHM2_9BACL</name>
<evidence type="ECO:0000256" key="5">
    <source>
        <dbReference type="ARBA" id="ARBA00022723"/>
    </source>
</evidence>
<dbReference type="Pfam" id="PF13442">
    <property type="entry name" value="Cytochrome_CBB3"/>
    <property type="match status" value="1"/>
</dbReference>
<evidence type="ECO:0000256" key="1">
    <source>
        <dbReference type="ARBA" id="ARBA00004141"/>
    </source>
</evidence>
<evidence type="ECO:0000313" key="15">
    <source>
        <dbReference type="Proteomes" id="UP000317036"/>
    </source>
</evidence>
<dbReference type="PANTHER" id="PTHR37823:SF4">
    <property type="entry name" value="MENAQUINOL-CYTOCHROME C REDUCTASE CYTOCHROME B_C SUBUNIT"/>
    <property type="match status" value="1"/>
</dbReference>
<evidence type="ECO:0000256" key="11">
    <source>
        <dbReference type="SAM" id="Phobius"/>
    </source>
</evidence>
<evidence type="ECO:0000256" key="2">
    <source>
        <dbReference type="ARBA" id="ARBA00022448"/>
    </source>
</evidence>